<proteinExistence type="predicted"/>
<keyword evidence="2" id="KW-1185">Reference proteome</keyword>
<dbReference type="AlphaFoldDB" id="I4CAL1"/>
<dbReference type="RefSeq" id="WP_014811728.1">
    <property type="nucleotide sequence ID" value="NC_018025.1"/>
</dbReference>
<protein>
    <submittedName>
        <fullName evidence="1">Uncharacterized protein</fullName>
    </submittedName>
</protein>
<sequence length="98" mass="11295">MDFDSFCDGMSAELATWKTRLHEVVQKFDNVESGDKTKMVPFVNDLHMILEEFDERIHKLRTECETAIEAKKTEPEGRFIHSRKAFEQADISPAEFGG</sequence>
<name>I4CAL1_DESTA</name>
<dbReference type="Proteomes" id="UP000006055">
    <property type="component" value="Chromosome"/>
</dbReference>
<accession>I4CAL1</accession>
<dbReference type="HOGENOM" id="CLU_2259165_0_0_7"/>
<organism evidence="1 2">
    <name type="scientific">Desulfomonile tiedjei (strain ATCC 49306 / DSM 6799 / DCB-1)</name>
    <dbReference type="NCBI Taxonomy" id="706587"/>
    <lineage>
        <taxon>Bacteria</taxon>
        <taxon>Pseudomonadati</taxon>
        <taxon>Thermodesulfobacteriota</taxon>
        <taxon>Desulfomonilia</taxon>
        <taxon>Desulfomonilales</taxon>
        <taxon>Desulfomonilaceae</taxon>
        <taxon>Desulfomonile</taxon>
    </lineage>
</organism>
<dbReference type="EMBL" id="CP003360">
    <property type="protein sequence ID" value="AFM26602.1"/>
    <property type="molecule type" value="Genomic_DNA"/>
</dbReference>
<evidence type="ECO:0000313" key="2">
    <source>
        <dbReference type="Proteomes" id="UP000006055"/>
    </source>
</evidence>
<gene>
    <name evidence="1" type="ordered locus">Desti_3960</name>
</gene>
<evidence type="ECO:0000313" key="1">
    <source>
        <dbReference type="EMBL" id="AFM26602.1"/>
    </source>
</evidence>
<dbReference type="OrthoDB" id="5420775at2"/>
<dbReference type="KEGG" id="dti:Desti_3960"/>
<reference evidence="2" key="1">
    <citation type="submission" date="2012-06" db="EMBL/GenBank/DDBJ databases">
        <title>Complete sequence of chromosome of Desulfomonile tiedjei DSM 6799.</title>
        <authorList>
            <person name="Lucas S."/>
            <person name="Copeland A."/>
            <person name="Lapidus A."/>
            <person name="Glavina del Rio T."/>
            <person name="Dalin E."/>
            <person name="Tice H."/>
            <person name="Bruce D."/>
            <person name="Goodwin L."/>
            <person name="Pitluck S."/>
            <person name="Peters L."/>
            <person name="Ovchinnikova G."/>
            <person name="Zeytun A."/>
            <person name="Lu M."/>
            <person name="Kyrpides N."/>
            <person name="Mavromatis K."/>
            <person name="Ivanova N."/>
            <person name="Brettin T."/>
            <person name="Detter J.C."/>
            <person name="Han C."/>
            <person name="Larimer F."/>
            <person name="Land M."/>
            <person name="Hauser L."/>
            <person name="Markowitz V."/>
            <person name="Cheng J.-F."/>
            <person name="Hugenholtz P."/>
            <person name="Woyke T."/>
            <person name="Wu D."/>
            <person name="Spring S."/>
            <person name="Schroeder M."/>
            <person name="Brambilla E."/>
            <person name="Klenk H.-P."/>
            <person name="Eisen J.A."/>
        </authorList>
    </citation>
    <scope>NUCLEOTIDE SEQUENCE [LARGE SCALE GENOMIC DNA]</scope>
    <source>
        <strain evidence="2">ATCC 49306 / DSM 6799 / DCB-1</strain>
    </source>
</reference>